<accession>A0A9Q0Z5M2</accession>
<feature type="signal peptide" evidence="1">
    <location>
        <begin position="1"/>
        <end position="20"/>
    </location>
</feature>
<dbReference type="AlphaFoldDB" id="A0A9Q0Z5M2"/>
<dbReference type="Proteomes" id="UP001151752">
    <property type="component" value="Chromosome 14"/>
</dbReference>
<name>A0A9Q0Z5M2_9ROSI</name>
<keyword evidence="3" id="KW-1185">Reference proteome</keyword>
<evidence type="ECO:0000313" key="2">
    <source>
        <dbReference type="EMBL" id="KAJ6722369.1"/>
    </source>
</evidence>
<evidence type="ECO:0000313" key="3">
    <source>
        <dbReference type="Proteomes" id="UP001151752"/>
    </source>
</evidence>
<comment type="caution">
    <text evidence="2">The sequence shown here is derived from an EMBL/GenBank/DDBJ whole genome shotgun (WGS) entry which is preliminary data.</text>
</comment>
<reference evidence="2" key="2">
    <citation type="journal article" date="2023" name="Int. J. Mol. Sci.">
        <title>De Novo Assembly and Annotation of 11 Diverse Shrub Willow (Salix) Genomes Reveals Novel Gene Organization in Sex-Linked Regions.</title>
        <authorList>
            <person name="Hyden B."/>
            <person name="Feng K."/>
            <person name="Yates T.B."/>
            <person name="Jawdy S."/>
            <person name="Cereghino C."/>
            <person name="Smart L.B."/>
            <person name="Muchero W."/>
        </authorList>
    </citation>
    <scope>NUCLEOTIDE SEQUENCE</scope>
    <source>
        <tissue evidence="2">Shoot tip</tissue>
    </source>
</reference>
<sequence length="47" mass="5187">MLNLRAFIMFSLYLARSCHAPASIDNCSICSSSSMFFLLMLSTSASF</sequence>
<protein>
    <submittedName>
        <fullName evidence="2">Uncharacterized protein</fullName>
    </submittedName>
</protein>
<evidence type="ECO:0000256" key="1">
    <source>
        <dbReference type="SAM" id="SignalP"/>
    </source>
</evidence>
<organism evidence="2 3">
    <name type="scientific">Salix koriyanagi</name>
    <dbReference type="NCBI Taxonomy" id="2511006"/>
    <lineage>
        <taxon>Eukaryota</taxon>
        <taxon>Viridiplantae</taxon>
        <taxon>Streptophyta</taxon>
        <taxon>Embryophyta</taxon>
        <taxon>Tracheophyta</taxon>
        <taxon>Spermatophyta</taxon>
        <taxon>Magnoliopsida</taxon>
        <taxon>eudicotyledons</taxon>
        <taxon>Gunneridae</taxon>
        <taxon>Pentapetalae</taxon>
        <taxon>rosids</taxon>
        <taxon>fabids</taxon>
        <taxon>Malpighiales</taxon>
        <taxon>Salicaceae</taxon>
        <taxon>Saliceae</taxon>
        <taxon>Salix</taxon>
    </lineage>
</organism>
<feature type="chain" id="PRO_5040282491" evidence="1">
    <location>
        <begin position="21"/>
        <end position="47"/>
    </location>
</feature>
<reference evidence="2" key="1">
    <citation type="submission" date="2022-11" db="EMBL/GenBank/DDBJ databases">
        <authorList>
            <person name="Hyden B.L."/>
            <person name="Feng K."/>
            <person name="Yates T."/>
            <person name="Jawdy S."/>
            <person name="Smart L.B."/>
            <person name="Muchero W."/>
        </authorList>
    </citation>
    <scope>NUCLEOTIDE SEQUENCE</scope>
    <source>
        <tissue evidence="2">Shoot tip</tissue>
    </source>
</reference>
<keyword evidence="1" id="KW-0732">Signal</keyword>
<dbReference type="EMBL" id="JAPFFM010000013">
    <property type="protein sequence ID" value="KAJ6722369.1"/>
    <property type="molecule type" value="Genomic_DNA"/>
</dbReference>
<gene>
    <name evidence="2" type="ORF">OIU74_007056</name>
</gene>
<proteinExistence type="predicted"/>